<feature type="region of interest" description="Disordered" evidence="1">
    <location>
        <begin position="117"/>
        <end position="186"/>
    </location>
</feature>
<dbReference type="AlphaFoldDB" id="A0A7S1F7M4"/>
<accession>A0A7S1F7M4</accession>
<name>A0A7S1F7M4_NOCSC</name>
<evidence type="ECO:0000256" key="1">
    <source>
        <dbReference type="SAM" id="MobiDB-lite"/>
    </source>
</evidence>
<organism evidence="2">
    <name type="scientific">Noctiluca scintillans</name>
    <name type="common">Sea sparkle</name>
    <name type="synonym">Red tide dinoflagellate</name>
    <dbReference type="NCBI Taxonomy" id="2966"/>
    <lineage>
        <taxon>Eukaryota</taxon>
        <taxon>Sar</taxon>
        <taxon>Alveolata</taxon>
        <taxon>Dinophyceae</taxon>
        <taxon>Noctilucales</taxon>
        <taxon>Noctilucaceae</taxon>
        <taxon>Noctiluca</taxon>
    </lineage>
</organism>
<proteinExistence type="predicted"/>
<sequence>MSTEEVPPPAAPLESDSDGEGWSIVYLRKKVLSSIREKLSKKEAVSLQDVKDLTDASDVAKEEMMVPVDCSGIGDLSKTDALVEKLGLEGLAKAFVEAEDLFHANVSKMPADFVPKEMTAEKWQELANEEASEEEEGEEEEATDSDEEVDDDKDEAGAVEQGKSAEDTTTSEPAAKKAKTSQDSAE</sequence>
<evidence type="ECO:0000313" key="2">
    <source>
        <dbReference type="EMBL" id="CAD8848274.1"/>
    </source>
</evidence>
<protein>
    <submittedName>
        <fullName evidence="2">Uncharacterized protein</fullName>
    </submittedName>
</protein>
<reference evidence="2" key="1">
    <citation type="submission" date="2021-01" db="EMBL/GenBank/DDBJ databases">
        <authorList>
            <person name="Corre E."/>
            <person name="Pelletier E."/>
            <person name="Niang G."/>
            <person name="Scheremetjew M."/>
            <person name="Finn R."/>
            <person name="Kale V."/>
            <person name="Holt S."/>
            <person name="Cochrane G."/>
            <person name="Meng A."/>
            <person name="Brown T."/>
            <person name="Cohen L."/>
        </authorList>
    </citation>
    <scope>NUCLEOTIDE SEQUENCE</scope>
</reference>
<feature type="compositionally biased region" description="Acidic residues" evidence="1">
    <location>
        <begin position="127"/>
        <end position="154"/>
    </location>
</feature>
<gene>
    <name evidence="2" type="ORF">NSCI0253_LOCUS22624</name>
</gene>
<dbReference type="EMBL" id="HBFQ01032131">
    <property type="protein sequence ID" value="CAD8848274.1"/>
    <property type="molecule type" value="Transcribed_RNA"/>
</dbReference>